<dbReference type="AlphaFoldDB" id="A0A381XE16"/>
<protein>
    <recommendedName>
        <fullName evidence="4">Topo IA-type catalytic domain-containing protein</fullName>
    </recommendedName>
</protein>
<evidence type="ECO:0000256" key="3">
    <source>
        <dbReference type="ARBA" id="ARBA00023235"/>
    </source>
</evidence>
<dbReference type="SUPFAM" id="SSF56712">
    <property type="entry name" value="Prokaryotic type I DNA topoisomerase"/>
    <property type="match status" value="1"/>
</dbReference>
<keyword evidence="1" id="KW-0479">Metal-binding</keyword>
<keyword evidence="3" id="KW-0413">Isomerase</keyword>
<dbReference type="PRINTS" id="PR00417">
    <property type="entry name" value="PRTPISMRASEI"/>
</dbReference>
<reference evidence="5" key="1">
    <citation type="submission" date="2018-05" db="EMBL/GenBank/DDBJ databases">
        <authorList>
            <person name="Lanie J.A."/>
            <person name="Ng W.-L."/>
            <person name="Kazmierczak K.M."/>
            <person name="Andrzejewski T.M."/>
            <person name="Davidsen T.M."/>
            <person name="Wayne K.J."/>
            <person name="Tettelin H."/>
            <person name="Glass J.I."/>
            <person name="Rusch D."/>
            <person name="Podicherti R."/>
            <person name="Tsui H.-C.T."/>
            <person name="Winkler M.E."/>
        </authorList>
    </citation>
    <scope>NUCLEOTIDE SEQUENCE</scope>
</reference>
<dbReference type="InterPro" id="IPR013824">
    <property type="entry name" value="Topo_IA_cen_sub1"/>
</dbReference>
<dbReference type="InterPro" id="IPR000380">
    <property type="entry name" value="Topo_IA"/>
</dbReference>
<evidence type="ECO:0000256" key="2">
    <source>
        <dbReference type="ARBA" id="ARBA00022833"/>
    </source>
</evidence>
<dbReference type="Gene3D" id="3.40.50.140">
    <property type="match status" value="1"/>
</dbReference>
<organism evidence="5">
    <name type="scientific">marine metagenome</name>
    <dbReference type="NCBI Taxonomy" id="408172"/>
    <lineage>
        <taxon>unclassified sequences</taxon>
        <taxon>metagenomes</taxon>
        <taxon>ecological metagenomes</taxon>
    </lineage>
</organism>
<dbReference type="GO" id="GO:0003917">
    <property type="term" value="F:DNA topoisomerase type I (single strand cut, ATP-independent) activity"/>
    <property type="evidence" value="ECO:0007669"/>
    <property type="project" value="InterPro"/>
</dbReference>
<dbReference type="InterPro" id="IPR013497">
    <property type="entry name" value="Topo_IA_cen"/>
</dbReference>
<dbReference type="GO" id="GO:0006281">
    <property type="term" value="P:DNA repair"/>
    <property type="evidence" value="ECO:0007669"/>
    <property type="project" value="TreeGrafter"/>
</dbReference>
<feature type="non-terminal residue" evidence="5">
    <location>
        <position position="1"/>
    </location>
</feature>
<dbReference type="InterPro" id="IPR003601">
    <property type="entry name" value="Topo_IA_2"/>
</dbReference>
<dbReference type="PANTHER" id="PTHR11390:SF26">
    <property type="entry name" value="DNA TOPOISOMERASE 1"/>
    <property type="match status" value="1"/>
</dbReference>
<evidence type="ECO:0000259" key="4">
    <source>
        <dbReference type="PROSITE" id="PS52039"/>
    </source>
</evidence>
<dbReference type="InterPro" id="IPR023405">
    <property type="entry name" value="Topo_IA_core_domain"/>
</dbReference>
<dbReference type="PANTHER" id="PTHR11390">
    <property type="entry name" value="PROKARYOTIC DNA TOPOISOMERASE"/>
    <property type="match status" value="1"/>
</dbReference>
<name>A0A381XE16_9ZZZZ</name>
<dbReference type="PROSITE" id="PS52039">
    <property type="entry name" value="TOPO_IA_2"/>
    <property type="match status" value="1"/>
</dbReference>
<evidence type="ECO:0000256" key="1">
    <source>
        <dbReference type="ARBA" id="ARBA00022723"/>
    </source>
</evidence>
<accession>A0A381XE16</accession>
<dbReference type="Gene3D" id="1.10.460.10">
    <property type="entry name" value="Topoisomerase I, domain 2"/>
    <property type="match status" value="1"/>
</dbReference>
<dbReference type="GO" id="GO:0003677">
    <property type="term" value="F:DNA binding"/>
    <property type="evidence" value="ECO:0007669"/>
    <property type="project" value="InterPro"/>
</dbReference>
<dbReference type="EMBL" id="UINC01014840">
    <property type="protein sequence ID" value="SVA62985.1"/>
    <property type="molecule type" value="Genomic_DNA"/>
</dbReference>
<dbReference type="Pfam" id="PF01131">
    <property type="entry name" value="Topoisom_bac"/>
    <property type="match status" value="1"/>
</dbReference>
<feature type="domain" description="Topo IA-type catalytic" evidence="4">
    <location>
        <begin position="100"/>
        <end position="177"/>
    </location>
</feature>
<dbReference type="GO" id="GO:0006310">
    <property type="term" value="P:DNA recombination"/>
    <property type="evidence" value="ECO:0007669"/>
    <property type="project" value="TreeGrafter"/>
</dbReference>
<feature type="non-terminal residue" evidence="5">
    <location>
        <position position="177"/>
    </location>
</feature>
<keyword evidence="2" id="KW-0862">Zinc</keyword>
<dbReference type="SMART" id="SM00436">
    <property type="entry name" value="TOP1Bc"/>
    <property type="match status" value="1"/>
</dbReference>
<dbReference type="GO" id="GO:0006265">
    <property type="term" value="P:DNA topological change"/>
    <property type="evidence" value="ECO:0007669"/>
    <property type="project" value="InterPro"/>
</dbReference>
<dbReference type="GO" id="GO:0046872">
    <property type="term" value="F:metal ion binding"/>
    <property type="evidence" value="ECO:0007669"/>
    <property type="project" value="UniProtKB-KW"/>
</dbReference>
<evidence type="ECO:0000313" key="5">
    <source>
        <dbReference type="EMBL" id="SVA62985.1"/>
    </source>
</evidence>
<sequence>LFGLTKNQRFYPVFDLKWAPSFKNSKSSAFSKPYFELLRILGKKSNKLTIATDYDLEGEVIGLNITRELLGRKDANRMKFSTLTADELNTAYNSKSKTLNWGQANAGIVRHTLDWYYGINLSQIIALSVSKALNRYQPMSIGRVQGPILSILAERELEIRKFKPEPFWQVFANLWLN</sequence>
<gene>
    <name evidence="5" type="ORF">METZ01_LOCUS115839</name>
</gene>
<proteinExistence type="predicted"/>